<evidence type="ECO:0000313" key="2">
    <source>
        <dbReference type="EMBL" id="KFA91511.1"/>
    </source>
</evidence>
<accession>A0A084SSS6</accession>
<feature type="region of interest" description="Disordered" evidence="1">
    <location>
        <begin position="1"/>
        <end position="32"/>
    </location>
</feature>
<dbReference type="RefSeq" id="WP_043398302.1">
    <property type="nucleotide sequence ID" value="NZ_JPMI01000141.1"/>
</dbReference>
<protein>
    <submittedName>
        <fullName evidence="2">Uncharacterized protein</fullName>
    </submittedName>
</protein>
<dbReference type="AlphaFoldDB" id="A0A084SSS6"/>
<reference evidence="2 3" key="1">
    <citation type="submission" date="2014-07" db="EMBL/GenBank/DDBJ databases">
        <title>Draft Genome Sequence of Gephyronic Acid Producer, Cystobacter violaceus Strain Cb vi76.</title>
        <authorList>
            <person name="Stevens D.C."/>
            <person name="Young J."/>
            <person name="Carmichael R."/>
            <person name="Tan J."/>
            <person name="Taylor R.E."/>
        </authorList>
    </citation>
    <scope>NUCLEOTIDE SEQUENCE [LARGE SCALE GENOMIC DNA]</scope>
    <source>
        <strain evidence="2 3">Cb vi76</strain>
    </source>
</reference>
<name>A0A084SSS6_9BACT</name>
<comment type="caution">
    <text evidence="2">The sequence shown here is derived from an EMBL/GenBank/DDBJ whole genome shotgun (WGS) entry which is preliminary data.</text>
</comment>
<evidence type="ECO:0000313" key="3">
    <source>
        <dbReference type="Proteomes" id="UP000028547"/>
    </source>
</evidence>
<organism evidence="2 3">
    <name type="scientific">Archangium violaceum Cb vi76</name>
    <dbReference type="NCBI Taxonomy" id="1406225"/>
    <lineage>
        <taxon>Bacteria</taxon>
        <taxon>Pseudomonadati</taxon>
        <taxon>Myxococcota</taxon>
        <taxon>Myxococcia</taxon>
        <taxon>Myxococcales</taxon>
        <taxon>Cystobacterineae</taxon>
        <taxon>Archangiaceae</taxon>
        <taxon>Archangium</taxon>
    </lineage>
</organism>
<dbReference type="EMBL" id="JPMI01000141">
    <property type="protein sequence ID" value="KFA91511.1"/>
    <property type="molecule type" value="Genomic_DNA"/>
</dbReference>
<sequence>MAPEETGQEAKSGGARRIPNFHLMPSGPAQPAPCSLREVAMDSVDSLLTAVREALAREPRLDLR</sequence>
<gene>
    <name evidence="2" type="ORF">Q664_21335</name>
</gene>
<proteinExistence type="predicted"/>
<evidence type="ECO:0000256" key="1">
    <source>
        <dbReference type="SAM" id="MobiDB-lite"/>
    </source>
</evidence>
<dbReference type="Proteomes" id="UP000028547">
    <property type="component" value="Unassembled WGS sequence"/>
</dbReference>